<accession>A0A8J5G429</accession>
<evidence type="ECO:0000313" key="9">
    <source>
        <dbReference type="Proteomes" id="UP000734854"/>
    </source>
</evidence>
<evidence type="ECO:0000256" key="3">
    <source>
        <dbReference type="ARBA" id="ARBA00023157"/>
    </source>
</evidence>
<evidence type="ECO:0000256" key="2">
    <source>
        <dbReference type="ARBA" id="ARBA00022729"/>
    </source>
</evidence>
<dbReference type="InterPro" id="IPR043325">
    <property type="entry name" value="LTSS"/>
</dbReference>
<dbReference type="AlphaFoldDB" id="A0A8J5G429"/>
<keyword evidence="6" id="KW-0472">Membrane</keyword>
<dbReference type="PANTHER" id="PTHR33044">
    <property type="entry name" value="BIFUNCTIONAL INHIBITOR/LIPID-TRANSFER PROTEIN/SEED STORAGE 2S ALBUMIN SUPERFAMILY PROTEIN-RELATED"/>
    <property type="match status" value="1"/>
</dbReference>
<comment type="similarity">
    <text evidence="1">Belongs to the plant LTP family.</text>
</comment>
<protein>
    <recommendedName>
        <fullName evidence="7">Bifunctional inhibitor/plant lipid transfer protein/seed storage helical domain-containing protein</fullName>
    </recommendedName>
</protein>
<dbReference type="SUPFAM" id="SSF47699">
    <property type="entry name" value="Bifunctional inhibitor/lipid-transfer protein/seed storage 2S albumin"/>
    <property type="match status" value="1"/>
</dbReference>
<evidence type="ECO:0000256" key="6">
    <source>
        <dbReference type="SAM" id="Phobius"/>
    </source>
</evidence>
<evidence type="ECO:0000256" key="4">
    <source>
        <dbReference type="ARBA" id="ARBA00023180"/>
    </source>
</evidence>
<feature type="transmembrane region" description="Helical" evidence="6">
    <location>
        <begin position="135"/>
        <end position="152"/>
    </location>
</feature>
<evidence type="ECO:0000313" key="8">
    <source>
        <dbReference type="EMBL" id="KAG6500628.1"/>
    </source>
</evidence>
<dbReference type="Proteomes" id="UP000734854">
    <property type="component" value="Unassembled WGS sequence"/>
</dbReference>
<evidence type="ECO:0000256" key="1">
    <source>
        <dbReference type="ARBA" id="ARBA00009748"/>
    </source>
</evidence>
<keyword evidence="3" id="KW-1015">Disulfide bond</keyword>
<keyword evidence="2" id="KW-0732">Signal</keyword>
<evidence type="ECO:0000256" key="5">
    <source>
        <dbReference type="SAM" id="MobiDB-lite"/>
    </source>
</evidence>
<dbReference type="EMBL" id="JACMSC010000011">
    <property type="protein sequence ID" value="KAG6500628.1"/>
    <property type="molecule type" value="Genomic_DNA"/>
</dbReference>
<dbReference type="CDD" id="cd00010">
    <property type="entry name" value="AAI_LTSS"/>
    <property type="match status" value="1"/>
</dbReference>
<keyword evidence="6" id="KW-0812">Transmembrane</keyword>
<organism evidence="8 9">
    <name type="scientific">Zingiber officinale</name>
    <name type="common">Ginger</name>
    <name type="synonym">Amomum zingiber</name>
    <dbReference type="NCBI Taxonomy" id="94328"/>
    <lineage>
        <taxon>Eukaryota</taxon>
        <taxon>Viridiplantae</taxon>
        <taxon>Streptophyta</taxon>
        <taxon>Embryophyta</taxon>
        <taxon>Tracheophyta</taxon>
        <taxon>Spermatophyta</taxon>
        <taxon>Magnoliopsida</taxon>
        <taxon>Liliopsida</taxon>
        <taxon>Zingiberales</taxon>
        <taxon>Zingiberaceae</taxon>
        <taxon>Zingiber</taxon>
    </lineage>
</organism>
<gene>
    <name evidence="8" type="ORF">ZIOFF_040476</name>
</gene>
<dbReference type="Gene3D" id="1.10.110.10">
    <property type="entry name" value="Plant lipid-transfer and hydrophobic proteins"/>
    <property type="match status" value="1"/>
</dbReference>
<reference evidence="8 9" key="1">
    <citation type="submission" date="2020-08" db="EMBL/GenBank/DDBJ databases">
        <title>Plant Genome Project.</title>
        <authorList>
            <person name="Zhang R.-G."/>
        </authorList>
    </citation>
    <scope>NUCLEOTIDE SEQUENCE [LARGE SCALE GENOMIC DNA]</scope>
    <source>
        <tissue evidence="8">Rhizome</tissue>
    </source>
</reference>
<dbReference type="Pfam" id="PF14368">
    <property type="entry name" value="LTP_2"/>
    <property type="match status" value="1"/>
</dbReference>
<keyword evidence="9" id="KW-1185">Reference proteome</keyword>
<dbReference type="InterPro" id="IPR016140">
    <property type="entry name" value="Bifunc_inhib/LTP/seed_store"/>
</dbReference>
<sequence>MSAFLNLTGCLPYVTQGSNDTTPGSECCQELAGTYESYPICLCVLIAGGANSLGIPIDDGRALRLPSLCHLDDLSPDLCTEIGIPIPSPSSFGPSPASGLSPSLLGPSPGSGPRLPGSTAAPPTVNFAMKTSSSVNLFVLVGLSVIAFIIEIF</sequence>
<proteinExistence type="inferred from homology"/>
<feature type="region of interest" description="Disordered" evidence="5">
    <location>
        <begin position="92"/>
        <end position="118"/>
    </location>
</feature>
<keyword evidence="4" id="KW-0325">Glycoprotein</keyword>
<dbReference type="InterPro" id="IPR036312">
    <property type="entry name" value="Bifun_inhib/LTP/seed_sf"/>
</dbReference>
<evidence type="ECO:0000259" key="7">
    <source>
        <dbReference type="Pfam" id="PF14368"/>
    </source>
</evidence>
<keyword evidence="6" id="KW-1133">Transmembrane helix</keyword>
<comment type="caution">
    <text evidence="8">The sequence shown here is derived from an EMBL/GenBank/DDBJ whole genome shotgun (WGS) entry which is preliminary data.</text>
</comment>
<name>A0A8J5G429_ZINOF</name>
<feature type="domain" description="Bifunctional inhibitor/plant lipid transfer protein/seed storage helical" evidence="7">
    <location>
        <begin position="4"/>
        <end position="79"/>
    </location>
</feature>